<organism evidence="1 3">
    <name type="scientific">Picrophilus torridus (strain ATCC 700027 / DSM 9790 / JCM 10055 / NBRC 100828 / KAW 2/3)</name>
    <dbReference type="NCBI Taxonomy" id="1122961"/>
    <lineage>
        <taxon>Archaea</taxon>
        <taxon>Methanobacteriati</taxon>
        <taxon>Thermoplasmatota</taxon>
        <taxon>Thermoplasmata</taxon>
        <taxon>Thermoplasmatales</taxon>
        <taxon>Picrophilaceae</taxon>
        <taxon>Picrophilus</taxon>
    </lineage>
</organism>
<dbReference type="HOGENOM" id="CLU_2243951_0_0_2"/>
<reference evidence="2 4" key="3">
    <citation type="submission" date="2017-04" db="EMBL/GenBank/DDBJ databases">
        <authorList>
            <person name="Varghese N."/>
            <person name="Submissions S."/>
        </authorList>
    </citation>
    <scope>NUCLEOTIDE SEQUENCE [LARGE SCALE GENOMIC DNA]</scope>
    <source>
        <strain evidence="2 4">DSM 9789</strain>
    </source>
</reference>
<dbReference type="InParanoid" id="Q6KZU4"/>
<evidence type="ECO:0000313" key="4">
    <source>
        <dbReference type="Proteomes" id="UP000192315"/>
    </source>
</evidence>
<dbReference type="OrthoDB" id="57242at2157"/>
<dbReference type="Proteomes" id="UP000192315">
    <property type="component" value="Unassembled WGS sequence"/>
</dbReference>
<evidence type="ECO:0000313" key="2">
    <source>
        <dbReference type="EMBL" id="SMD31385.1"/>
    </source>
</evidence>
<dbReference type="GeneID" id="2844470"/>
<dbReference type="STRING" id="263820.PTO1173"/>
<evidence type="ECO:0000313" key="1">
    <source>
        <dbReference type="EMBL" id="AAT43758.1"/>
    </source>
</evidence>
<keyword evidence="4" id="KW-1185">Reference proteome</keyword>
<proteinExistence type="predicted"/>
<name>Q6KZU4_PICTO</name>
<reference evidence="1" key="2">
    <citation type="submission" date="2004-02" db="EMBL/GenBank/DDBJ databases">
        <authorList>
            <person name="Fuetterer O."/>
            <person name="Angelov A."/>
            <person name="Liesegang H."/>
            <person name="Gottschalk G."/>
            <person name="Schleper C."/>
            <person name="Schepers B."/>
            <person name="Dock C."/>
            <person name="Antranikian G."/>
            <person name="Liebl W."/>
        </authorList>
    </citation>
    <scope>NUCLEOTIDE SEQUENCE</scope>
    <source>
        <strain evidence="1">DSM 9790</strain>
    </source>
</reference>
<sequence length="104" mass="11785">MIISFVTFRDGKMIEPEPGMVMNMDDIKKALAYAFLYDYNVTVFSSSGNYSNVKILSIKVNEKGNLFFSGLVNSGSSKKRQNFSWREISSVVIEIEKAMGNVYF</sequence>
<dbReference type="PaxDb" id="263820-PTO1173"/>
<accession>Q6KZU4</accession>
<dbReference type="KEGG" id="pto:PTO1173"/>
<gene>
    <name evidence="1" type="ordered locus">PTO1173</name>
    <name evidence="2" type="ORF">SAMN02745355_1317</name>
</gene>
<accession>A0A8G2FXN6</accession>
<dbReference type="EMBL" id="AE017261">
    <property type="protein sequence ID" value="AAT43758.1"/>
    <property type="molecule type" value="Genomic_DNA"/>
</dbReference>
<dbReference type="RefSeq" id="WP_011177974.1">
    <property type="nucleotide sequence ID" value="NC_005877.1"/>
</dbReference>
<dbReference type="Proteomes" id="UP000000438">
    <property type="component" value="Chromosome"/>
</dbReference>
<reference evidence="1 3" key="1">
    <citation type="journal article" date="2004" name="Proc. Natl. Acad. Sci. U.S.A.">
        <title>Genome sequence of Picrophilus torridus and its implications for life around pH 0.</title>
        <authorList>
            <person name="Futterer O."/>
            <person name="Angelov A."/>
            <person name="Liesegang H."/>
            <person name="Gottschalk G."/>
            <person name="Schleper C."/>
            <person name="Schepers B."/>
            <person name="Dock C."/>
            <person name="Antranikian G."/>
            <person name="Liebl W."/>
        </authorList>
    </citation>
    <scope>NUCLEOTIDE SEQUENCE [LARGE SCALE GENOMIC DNA]</scope>
    <source>
        <strain evidence="3">ATCC 700027 / DSM 9790 / JCM 10055 / NBRC 100828</strain>
        <strain evidence="1">DSM 9790</strain>
    </source>
</reference>
<protein>
    <submittedName>
        <fullName evidence="1">Uncharacterized protein</fullName>
    </submittedName>
</protein>
<dbReference type="EMBL" id="FWYE01000003">
    <property type="protein sequence ID" value="SMD31385.1"/>
    <property type="molecule type" value="Genomic_DNA"/>
</dbReference>
<dbReference type="AlphaFoldDB" id="Q6KZU4"/>
<evidence type="ECO:0000313" key="3">
    <source>
        <dbReference type="Proteomes" id="UP000000438"/>
    </source>
</evidence>